<evidence type="ECO:0000313" key="9">
    <source>
        <dbReference type="Proteomes" id="UP000824469"/>
    </source>
</evidence>
<keyword evidence="2" id="KW-0238">DNA-binding</keyword>
<feature type="non-terminal residue" evidence="8">
    <location>
        <position position="603"/>
    </location>
</feature>
<feature type="domain" description="SWIRM" evidence="6">
    <location>
        <begin position="45"/>
        <end position="142"/>
    </location>
</feature>
<dbReference type="InterPro" id="IPR032451">
    <property type="entry name" value="SMARCC_C"/>
</dbReference>
<gene>
    <name evidence="8" type="ORF">KI387_001536</name>
</gene>
<feature type="region of interest" description="Disordered" evidence="5">
    <location>
        <begin position="1"/>
        <end position="40"/>
    </location>
</feature>
<accession>A0AA38GWE3</accession>
<dbReference type="InterPro" id="IPR036388">
    <property type="entry name" value="WH-like_DNA-bd_sf"/>
</dbReference>
<dbReference type="Gene3D" id="1.10.10.10">
    <property type="entry name" value="Winged helix-like DNA-binding domain superfamily/Winged helix DNA-binding domain"/>
    <property type="match status" value="1"/>
</dbReference>
<dbReference type="Pfam" id="PF16495">
    <property type="entry name" value="SWIRM-assoc_1"/>
    <property type="match status" value="1"/>
</dbReference>
<keyword evidence="1" id="KW-0805">Transcription regulation</keyword>
<dbReference type="InterPro" id="IPR009057">
    <property type="entry name" value="Homeodomain-like_sf"/>
</dbReference>
<protein>
    <recommendedName>
        <fullName evidence="10">SWI/SNF complex subunit SWI3A</fullName>
    </recommendedName>
</protein>
<sequence>MMGSPSNTNAAAKPMVSDESLREHNLTPSEIKAAEPSSDTNTEFYTIPGYARWFSWNKIHETERIFLREFFDGRSSSKTPKIYKEYRDFMINKYRENPLQRVTFTEMRKMLVGDVSSIHKVFDFLETWGLINFQAPSDSKSQSSNKDFPPVVLDNLPNGIRVVTPPKSARHMMSPCVKGKKFGRKVRVGEGATLASYKDVFDLEKATETKDGSEMKSTGLERQSTSKLFCNNCRAECTASCFNCQKAGFVLCPKCFEDENYGLGLSAADFTRHDLHQESIEVGADGWTDEETLLLLEGTLFYSDDWKHVAQHVRTKNETDCIMKLIQLPFGEQFMVNAGIEGNDNRSSNAKNENKAADQAFSLKDSSAQNYQEDDSEEEKHTTDIDVSGPPLKRSRLTPLADVGNSLMGQVAFLSTMVGPRVAAAAAEAAIAALCEEDPSASQIICGSETKSLNQKYESSFAGLELDSTRKSFEPEECNKELEGTLNVIATAGTDEDLKGDFRSSAKSLPATHLQMRAAIATALGAAGAHAKLLADQEERDIEHLMSMIIENQLKKMYLKIRHFEEIETIMEKEYSLMEQIKELLLTERMHIIRETLNYGFSG</sequence>
<reference evidence="8 9" key="1">
    <citation type="journal article" date="2021" name="Nat. Plants">
        <title>The Taxus genome provides insights into paclitaxel biosynthesis.</title>
        <authorList>
            <person name="Xiong X."/>
            <person name="Gou J."/>
            <person name="Liao Q."/>
            <person name="Li Y."/>
            <person name="Zhou Q."/>
            <person name="Bi G."/>
            <person name="Li C."/>
            <person name="Du R."/>
            <person name="Wang X."/>
            <person name="Sun T."/>
            <person name="Guo L."/>
            <person name="Liang H."/>
            <person name="Lu P."/>
            <person name="Wu Y."/>
            <person name="Zhang Z."/>
            <person name="Ro D.K."/>
            <person name="Shang Y."/>
            <person name="Huang S."/>
            <person name="Yan J."/>
        </authorList>
    </citation>
    <scope>NUCLEOTIDE SEQUENCE [LARGE SCALE GENOMIC DNA]</scope>
    <source>
        <strain evidence="8">Ta-2019</strain>
    </source>
</reference>
<keyword evidence="9" id="KW-1185">Reference proteome</keyword>
<proteinExistence type="predicted"/>
<evidence type="ECO:0000256" key="5">
    <source>
        <dbReference type="SAM" id="MobiDB-lite"/>
    </source>
</evidence>
<evidence type="ECO:0000256" key="4">
    <source>
        <dbReference type="ARBA" id="ARBA00023242"/>
    </source>
</evidence>
<name>A0AA38GWE3_TAXCH</name>
<dbReference type="Proteomes" id="UP000824469">
    <property type="component" value="Unassembled WGS sequence"/>
</dbReference>
<evidence type="ECO:0000256" key="1">
    <source>
        <dbReference type="ARBA" id="ARBA00023015"/>
    </source>
</evidence>
<evidence type="ECO:0000256" key="3">
    <source>
        <dbReference type="ARBA" id="ARBA00023163"/>
    </source>
</evidence>
<dbReference type="InterPro" id="IPR001005">
    <property type="entry name" value="SANT/Myb"/>
</dbReference>
<feature type="compositionally biased region" description="Polar residues" evidence="5">
    <location>
        <begin position="1"/>
        <end position="10"/>
    </location>
</feature>
<dbReference type="GO" id="GO:0003677">
    <property type="term" value="F:DNA binding"/>
    <property type="evidence" value="ECO:0007669"/>
    <property type="project" value="UniProtKB-KW"/>
</dbReference>
<evidence type="ECO:0000313" key="8">
    <source>
        <dbReference type="EMBL" id="KAH9329428.1"/>
    </source>
</evidence>
<dbReference type="PROSITE" id="PS51293">
    <property type="entry name" value="SANT"/>
    <property type="match status" value="1"/>
</dbReference>
<dbReference type="InterPro" id="IPR017884">
    <property type="entry name" value="SANT_dom"/>
</dbReference>
<dbReference type="Gene3D" id="1.10.10.60">
    <property type="entry name" value="Homeodomain-like"/>
    <property type="match status" value="1"/>
</dbReference>
<keyword evidence="4" id="KW-0539">Nucleus</keyword>
<dbReference type="AlphaFoldDB" id="A0AA38GWE3"/>
<evidence type="ECO:0008006" key="10">
    <source>
        <dbReference type="Google" id="ProtNLM"/>
    </source>
</evidence>
<dbReference type="SUPFAM" id="SSF46689">
    <property type="entry name" value="Homeodomain-like"/>
    <property type="match status" value="2"/>
</dbReference>
<dbReference type="PROSITE" id="PS50934">
    <property type="entry name" value="SWIRM"/>
    <property type="match status" value="1"/>
</dbReference>
<dbReference type="GO" id="GO:0005634">
    <property type="term" value="C:nucleus"/>
    <property type="evidence" value="ECO:0007669"/>
    <property type="project" value="UniProtKB-ARBA"/>
</dbReference>
<dbReference type="PANTHER" id="PTHR12802:SF140">
    <property type="entry name" value="SWI_SNF COMPLEX SUBUNIT SWI3A"/>
    <property type="match status" value="1"/>
</dbReference>
<dbReference type="FunFam" id="1.10.10.10:FF:000020">
    <property type="entry name" value="SWI/SNF complex subunit SMARCC2 isoform c"/>
    <property type="match status" value="1"/>
</dbReference>
<feature type="domain" description="SANT" evidence="7">
    <location>
        <begin position="282"/>
        <end position="333"/>
    </location>
</feature>
<feature type="region of interest" description="Disordered" evidence="5">
    <location>
        <begin position="341"/>
        <end position="396"/>
    </location>
</feature>
<dbReference type="SMART" id="SM00717">
    <property type="entry name" value="SANT"/>
    <property type="match status" value="1"/>
</dbReference>
<comment type="caution">
    <text evidence="8">The sequence shown here is derived from an EMBL/GenBank/DDBJ whole genome shotgun (WGS) entry which is preliminary data.</text>
</comment>
<dbReference type="InterPro" id="IPR007526">
    <property type="entry name" value="SWIRM"/>
</dbReference>
<evidence type="ECO:0000256" key="2">
    <source>
        <dbReference type="ARBA" id="ARBA00023125"/>
    </source>
</evidence>
<evidence type="ECO:0000259" key="6">
    <source>
        <dbReference type="PROSITE" id="PS50934"/>
    </source>
</evidence>
<dbReference type="EMBL" id="JAHRHJ020000001">
    <property type="protein sequence ID" value="KAH9329428.1"/>
    <property type="molecule type" value="Genomic_DNA"/>
</dbReference>
<keyword evidence="3" id="KW-0804">Transcription</keyword>
<dbReference type="PANTHER" id="PTHR12802">
    <property type="entry name" value="SWI/SNF COMPLEX-RELATED"/>
    <property type="match status" value="1"/>
</dbReference>
<evidence type="ECO:0000259" key="7">
    <source>
        <dbReference type="PROSITE" id="PS51293"/>
    </source>
</evidence>
<organism evidence="8 9">
    <name type="scientific">Taxus chinensis</name>
    <name type="common">Chinese yew</name>
    <name type="synonym">Taxus wallichiana var. chinensis</name>
    <dbReference type="NCBI Taxonomy" id="29808"/>
    <lineage>
        <taxon>Eukaryota</taxon>
        <taxon>Viridiplantae</taxon>
        <taxon>Streptophyta</taxon>
        <taxon>Embryophyta</taxon>
        <taxon>Tracheophyta</taxon>
        <taxon>Spermatophyta</taxon>
        <taxon>Pinopsida</taxon>
        <taxon>Pinidae</taxon>
        <taxon>Conifers II</taxon>
        <taxon>Cupressales</taxon>
        <taxon>Taxaceae</taxon>
        <taxon>Taxus</taxon>
    </lineage>
</organism>
<dbReference type="OMA" id="REMYRIP"/>
<dbReference type="Pfam" id="PF04433">
    <property type="entry name" value="SWIRM"/>
    <property type="match status" value="1"/>
</dbReference>